<keyword evidence="6" id="KW-0411">Iron-sulfur</keyword>
<comment type="caution">
    <text evidence="8">The sequence shown here is derived from an EMBL/GenBank/DDBJ whole genome shotgun (WGS) entry which is preliminary data.</text>
</comment>
<evidence type="ECO:0000313" key="9">
    <source>
        <dbReference type="Proteomes" id="UP001489509"/>
    </source>
</evidence>
<dbReference type="SFLD" id="SFLDS00029">
    <property type="entry name" value="Radical_SAM"/>
    <property type="match status" value="1"/>
</dbReference>
<proteinExistence type="predicted"/>
<evidence type="ECO:0000256" key="2">
    <source>
        <dbReference type="ARBA" id="ARBA00022485"/>
    </source>
</evidence>
<dbReference type="CDD" id="cd01335">
    <property type="entry name" value="Radical_SAM"/>
    <property type="match status" value="1"/>
</dbReference>
<evidence type="ECO:0000256" key="4">
    <source>
        <dbReference type="ARBA" id="ARBA00022723"/>
    </source>
</evidence>
<evidence type="ECO:0000256" key="5">
    <source>
        <dbReference type="ARBA" id="ARBA00023004"/>
    </source>
</evidence>
<evidence type="ECO:0000313" key="8">
    <source>
        <dbReference type="EMBL" id="MEQ2440853.1"/>
    </source>
</evidence>
<evidence type="ECO:0000256" key="3">
    <source>
        <dbReference type="ARBA" id="ARBA00022691"/>
    </source>
</evidence>
<organism evidence="8 9">
    <name type="scientific">Solibaculum intestinale</name>
    <dbReference type="NCBI Taxonomy" id="3133165"/>
    <lineage>
        <taxon>Bacteria</taxon>
        <taxon>Bacillati</taxon>
        <taxon>Bacillota</taxon>
        <taxon>Clostridia</taxon>
        <taxon>Eubacteriales</taxon>
        <taxon>Oscillospiraceae</taxon>
        <taxon>Solibaculum</taxon>
    </lineage>
</organism>
<keyword evidence="4" id="KW-0479">Metal-binding</keyword>
<comment type="cofactor">
    <cofactor evidence="1">
        <name>[4Fe-4S] cluster</name>
        <dbReference type="ChEBI" id="CHEBI:49883"/>
    </cofactor>
</comment>
<dbReference type="InterPro" id="IPR023404">
    <property type="entry name" value="rSAM_horseshoe"/>
</dbReference>
<dbReference type="PANTHER" id="PTHR11135">
    <property type="entry name" value="HISTONE ACETYLTRANSFERASE-RELATED"/>
    <property type="match status" value="1"/>
</dbReference>
<evidence type="ECO:0000256" key="1">
    <source>
        <dbReference type="ARBA" id="ARBA00001966"/>
    </source>
</evidence>
<evidence type="ECO:0000256" key="6">
    <source>
        <dbReference type="ARBA" id="ARBA00023014"/>
    </source>
</evidence>
<keyword evidence="2" id="KW-0004">4Fe-4S</keyword>
<dbReference type="InterPro" id="IPR058240">
    <property type="entry name" value="rSAM_sf"/>
</dbReference>
<dbReference type="SUPFAM" id="SSF102114">
    <property type="entry name" value="Radical SAM enzymes"/>
    <property type="match status" value="1"/>
</dbReference>
<reference evidence="8 9" key="1">
    <citation type="submission" date="2024-03" db="EMBL/GenBank/DDBJ databases">
        <title>Human intestinal bacterial collection.</title>
        <authorList>
            <person name="Pauvert C."/>
            <person name="Hitch T.C.A."/>
            <person name="Clavel T."/>
        </authorList>
    </citation>
    <scope>NUCLEOTIDE SEQUENCE [LARGE SCALE GENOMIC DNA]</scope>
    <source>
        <strain evidence="8 9">CLA-JM-H44</strain>
    </source>
</reference>
<keyword evidence="9" id="KW-1185">Reference proteome</keyword>
<sequence>MAIFVPHAGCPYACSFCDQRCISGQAQIPTPETVRKTAEQALKALGDRTKDSELAFFGGSFTAIDRGLMCGLLEAARDYVGEGKLSGIRVSTRPDAVDEEVLGLLKAYGVTAVELGAQSMDDAVLEKNGRGHTVRDVREAAARIQKTGLSLGLQMMTGLYGDTDEGARRTAHELAALKPDTVRIYPTVVMEGTPLAGWYLEGRYTPPGLWETVALCARLLDFFEKRHIRVIRVGLHAEVSLQEHRLAGPWHPAFGELCENERFFCRAERLLSGREPGRYCIHTNPRDQSKMTGQKKRNLARLQELGFSCKVVPEEGMKAGELRITRT</sequence>
<dbReference type="PANTHER" id="PTHR11135:SF0">
    <property type="entry name" value="ELONGATOR COMPLEX PROTEIN 3"/>
    <property type="match status" value="1"/>
</dbReference>
<accession>A0ABV1E0L5</accession>
<dbReference type="EMBL" id="JBBMFD010000013">
    <property type="protein sequence ID" value="MEQ2440853.1"/>
    <property type="molecule type" value="Genomic_DNA"/>
</dbReference>
<keyword evidence="3" id="KW-0949">S-adenosyl-L-methionine</keyword>
<protein>
    <submittedName>
        <fullName evidence="8">Radical SAM protein</fullName>
    </submittedName>
</protein>
<keyword evidence="5" id="KW-0408">Iron</keyword>
<dbReference type="RefSeq" id="WP_349219594.1">
    <property type="nucleotide sequence ID" value="NZ_JBBMFD010000013.1"/>
</dbReference>
<gene>
    <name evidence="8" type="ORF">WMO26_08460</name>
</gene>
<dbReference type="InterPro" id="IPR007197">
    <property type="entry name" value="rSAM"/>
</dbReference>
<dbReference type="Pfam" id="PF16199">
    <property type="entry name" value="Radical_SAM_C"/>
    <property type="match status" value="1"/>
</dbReference>
<name>A0ABV1E0L5_9FIRM</name>
<dbReference type="SFLD" id="SFLDG01086">
    <property type="entry name" value="elongater_protein-like"/>
    <property type="match status" value="1"/>
</dbReference>
<dbReference type="InterPro" id="IPR032432">
    <property type="entry name" value="Radical_SAM_C"/>
</dbReference>
<dbReference type="Gene3D" id="3.80.30.20">
    <property type="entry name" value="tm_1862 like domain"/>
    <property type="match status" value="1"/>
</dbReference>
<dbReference type="InterPro" id="IPR006638">
    <property type="entry name" value="Elp3/MiaA/NifB-like_rSAM"/>
</dbReference>
<dbReference type="Proteomes" id="UP001489509">
    <property type="component" value="Unassembled WGS sequence"/>
</dbReference>
<feature type="domain" description="Radical SAM core" evidence="7">
    <location>
        <begin position="1"/>
        <end position="232"/>
    </location>
</feature>
<dbReference type="InterPro" id="IPR039661">
    <property type="entry name" value="ELP3"/>
</dbReference>
<dbReference type="SMART" id="SM00729">
    <property type="entry name" value="Elp3"/>
    <property type="match status" value="1"/>
</dbReference>
<dbReference type="SFLD" id="SFLDG01082">
    <property type="entry name" value="B12-binding_domain_containing"/>
    <property type="match status" value="1"/>
</dbReference>
<dbReference type="Pfam" id="PF04055">
    <property type="entry name" value="Radical_SAM"/>
    <property type="match status" value="1"/>
</dbReference>
<dbReference type="PROSITE" id="PS51918">
    <property type="entry name" value="RADICAL_SAM"/>
    <property type="match status" value="1"/>
</dbReference>
<evidence type="ECO:0000259" key="7">
    <source>
        <dbReference type="PROSITE" id="PS51918"/>
    </source>
</evidence>